<reference evidence="2 3" key="1">
    <citation type="submission" date="2024-11" db="EMBL/GenBank/DDBJ databases">
        <title>Chromosome-level genome assembly of the freshwater bivalve Anodonta woodiana.</title>
        <authorList>
            <person name="Chen X."/>
        </authorList>
    </citation>
    <scope>NUCLEOTIDE SEQUENCE [LARGE SCALE GENOMIC DNA]</scope>
    <source>
        <strain evidence="2">MN2024</strain>
        <tissue evidence="2">Gills</tissue>
    </source>
</reference>
<name>A0ABD3Y0J2_SINWO</name>
<dbReference type="EMBL" id="JBJQND010000001">
    <property type="protein sequence ID" value="KAL3891992.1"/>
    <property type="molecule type" value="Genomic_DNA"/>
</dbReference>
<evidence type="ECO:0000313" key="3">
    <source>
        <dbReference type="Proteomes" id="UP001634394"/>
    </source>
</evidence>
<organism evidence="2 3">
    <name type="scientific">Sinanodonta woodiana</name>
    <name type="common">Chinese pond mussel</name>
    <name type="synonym">Anodonta woodiana</name>
    <dbReference type="NCBI Taxonomy" id="1069815"/>
    <lineage>
        <taxon>Eukaryota</taxon>
        <taxon>Metazoa</taxon>
        <taxon>Spiralia</taxon>
        <taxon>Lophotrochozoa</taxon>
        <taxon>Mollusca</taxon>
        <taxon>Bivalvia</taxon>
        <taxon>Autobranchia</taxon>
        <taxon>Heteroconchia</taxon>
        <taxon>Palaeoheterodonta</taxon>
        <taxon>Unionida</taxon>
        <taxon>Unionoidea</taxon>
        <taxon>Unionidae</taxon>
        <taxon>Unioninae</taxon>
        <taxon>Sinanodonta</taxon>
    </lineage>
</organism>
<comment type="caution">
    <text evidence="2">The sequence shown here is derived from an EMBL/GenBank/DDBJ whole genome shotgun (WGS) entry which is preliminary data.</text>
</comment>
<dbReference type="Proteomes" id="UP001634394">
    <property type="component" value="Unassembled WGS sequence"/>
</dbReference>
<accession>A0ABD3Y0J2</accession>
<feature type="chain" id="PRO_5044835048" evidence="1">
    <location>
        <begin position="20"/>
        <end position="79"/>
    </location>
</feature>
<keyword evidence="1" id="KW-0732">Signal</keyword>
<evidence type="ECO:0000313" key="2">
    <source>
        <dbReference type="EMBL" id="KAL3891992.1"/>
    </source>
</evidence>
<dbReference type="AlphaFoldDB" id="A0ABD3Y0J2"/>
<protein>
    <submittedName>
        <fullName evidence="2">Uncharacterized protein</fullName>
    </submittedName>
</protein>
<proteinExistence type="predicted"/>
<sequence length="79" mass="8978">MRTHAVVLLLVSLFAVTLSRDLHRRDANSEVDGALLEIFARALEEGKLDSNDQFQEARRNIMKRWWVSGPFGGLPWGGR</sequence>
<feature type="signal peptide" evidence="1">
    <location>
        <begin position="1"/>
        <end position="19"/>
    </location>
</feature>
<keyword evidence="3" id="KW-1185">Reference proteome</keyword>
<evidence type="ECO:0000256" key="1">
    <source>
        <dbReference type="SAM" id="SignalP"/>
    </source>
</evidence>
<gene>
    <name evidence="2" type="ORF">ACJMK2_004232</name>
</gene>